<feature type="compositionally biased region" description="Polar residues" evidence="1">
    <location>
        <begin position="7"/>
        <end position="19"/>
    </location>
</feature>
<organism evidence="2 3">
    <name type="scientific">Biomphalaria glabrata</name>
    <name type="common">Bloodfluke planorb</name>
    <name type="synonym">Freshwater snail</name>
    <dbReference type="NCBI Taxonomy" id="6526"/>
    <lineage>
        <taxon>Eukaryota</taxon>
        <taxon>Metazoa</taxon>
        <taxon>Spiralia</taxon>
        <taxon>Lophotrochozoa</taxon>
        <taxon>Mollusca</taxon>
        <taxon>Gastropoda</taxon>
        <taxon>Heterobranchia</taxon>
        <taxon>Euthyneura</taxon>
        <taxon>Panpulmonata</taxon>
        <taxon>Hygrophila</taxon>
        <taxon>Lymnaeoidea</taxon>
        <taxon>Planorbidae</taxon>
        <taxon>Biomphalaria</taxon>
    </lineage>
</organism>
<dbReference type="Pfam" id="PF15370">
    <property type="entry name" value="NOPCHAP1"/>
    <property type="match status" value="1"/>
</dbReference>
<dbReference type="GeneID" id="106054027"/>
<feature type="compositionally biased region" description="Acidic residues" evidence="1">
    <location>
        <begin position="137"/>
        <end position="154"/>
    </location>
</feature>
<dbReference type="GO" id="GO:0062064">
    <property type="term" value="F:box C/D methylation guide snoRNP complex binding"/>
    <property type="evidence" value="ECO:0007669"/>
    <property type="project" value="TreeGrafter"/>
</dbReference>
<evidence type="ECO:0000256" key="1">
    <source>
        <dbReference type="SAM" id="MobiDB-lite"/>
    </source>
</evidence>
<dbReference type="RefSeq" id="XP_055881235.1">
    <property type="nucleotide sequence ID" value="XM_056025260.1"/>
</dbReference>
<dbReference type="InterPro" id="IPR027921">
    <property type="entry name" value="NOPCHAP1"/>
</dbReference>
<dbReference type="PANTHER" id="PTHR28674:SF1">
    <property type="entry name" value="NOP PROTEIN CHAPERONE 1"/>
    <property type="match status" value="1"/>
</dbReference>
<feature type="region of interest" description="Disordered" evidence="1">
    <location>
        <begin position="1"/>
        <end position="30"/>
    </location>
</feature>
<dbReference type="OrthoDB" id="1112980at2759"/>
<name>A0A9W3A1Y2_BIOGL</name>
<dbReference type="PANTHER" id="PTHR28674">
    <property type="entry name" value="SIMILAR TO DNA SEGMENT, CHR 10, WAYNE STATE UNIVERSITY 102,-EXPRESSED"/>
    <property type="match status" value="1"/>
</dbReference>
<proteinExistence type="predicted"/>
<sequence length="187" mass="20755">MAAPSEHTCTSAISNPSKNQVDRNCPLNRNGKHTQISSQLLYPEKFTHCYQENSLLVMKDNSLPESRVNKTVSLPPSSVLSRLKEFLPQMVTSNNDLATQLTTCPENISKFDIENIQDSETHIEMNFSLVPEDCLGDSSEDECDDSADSEDVSSDEDKLDIRLAKPKVKSKPVIQELNSAGHESSNK</sequence>
<dbReference type="AlphaFoldDB" id="A0A9W3A1Y2"/>
<reference evidence="3" key="1">
    <citation type="submission" date="2025-08" db="UniProtKB">
        <authorList>
            <consortium name="RefSeq"/>
        </authorList>
    </citation>
    <scope>IDENTIFICATION</scope>
</reference>
<keyword evidence="2" id="KW-1185">Reference proteome</keyword>
<dbReference type="OMA" id="SETHIEM"/>
<evidence type="ECO:0000313" key="2">
    <source>
        <dbReference type="Proteomes" id="UP001165740"/>
    </source>
</evidence>
<gene>
    <name evidence="3" type="primary">LOC106054027</name>
</gene>
<evidence type="ECO:0000313" key="3">
    <source>
        <dbReference type="RefSeq" id="XP_055881235.1"/>
    </source>
</evidence>
<dbReference type="GO" id="GO:0000492">
    <property type="term" value="P:box C/D snoRNP assembly"/>
    <property type="evidence" value="ECO:0007669"/>
    <property type="project" value="InterPro"/>
</dbReference>
<accession>A0A9W3A1Y2</accession>
<feature type="region of interest" description="Disordered" evidence="1">
    <location>
        <begin position="137"/>
        <end position="165"/>
    </location>
</feature>
<dbReference type="Proteomes" id="UP001165740">
    <property type="component" value="Chromosome 4"/>
</dbReference>
<protein>
    <submittedName>
        <fullName evidence="3">Uncharacterized protein LOC106054027</fullName>
    </submittedName>
</protein>